<reference evidence="1 2" key="1">
    <citation type="submission" date="2019-02" db="EMBL/GenBank/DDBJ databases">
        <title>Deep-cultivation of Planctomycetes and their phenomic and genomic characterization uncovers novel biology.</title>
        <authorList>
            <person name="Wiegand S."/>
            <person name="Jogler M."/>
            <person name="Boedeker C."/>
            <person name="Pinto D."/>
            <person name="Vollmers J."/>
            <person name="Rivas-Marin E."/>
            <person name="Kohn T."/>
            <person name="Peeters S.H."/>
            <person name="Heuer A."/>
            <person name="Rast P."/>
            <person name="Oberbeckmann S."/>
            <person name="Bunk B."/>
            <person name="Jeske O."/>
            <person name="Meyerdierks A."/>
            <person name="Storesund J.E."/>
            <person name="Kallscheuer N."/>
            <person name="Luecker S."/>
            <person name="Lage O.M."/>
            <person name="Pohl T."/>
            <person name="Merkel B.J."/>
            <person name="Hornburger P."/>
            <person name="Mueller R.-W."/>
            <person name="Bruemmer F."/>
            <person name="Labrenz M."/>
            <person name="Spormann A.M."/>
            <person name="Op den Camp H."/>
            <person name="Overmann J."/>
            <person name="Amann R."/>
            <person name="Jetten M.S.M."/>
            <person name="Mascher T."/>
            <person name="Medema M.H."/>
            <person name="Devos D.P."/>
            <person name="Kaster A.-K."/>
            <person name="Ovreas L."/>
            <person name="Rohde M."/>
            <person name="Galperin M.Y."/>
            <person name="Jogler C."/>
        </authorList>
    </citation>
    <scope>NUCLEOTIDE SEQUENCE [LARGE SCALE GENOMIC DNA]</scope>
    <source>
        <strain evidence="1 2">Mal48</strain>
    </source>
</reference>
<dbReference type="RefSeq" id="WP_145195500.1">
    <property type="nucleotide sequence ID" value="NZ_CP036267.1"/>
</dbReference>
<dbReference type="InterPro" id="IPR019117">
    <property type="entry name" value="CRISPR-assoc_protein_Cmr3"/>
</dbReference>
<proteinExistence type="predicted"/>
<dbReference type="Gene3D" id="3.30.70.2940">
    <property type="match status" value="1"/>
</dbReference>
<dbReference type="InterPro" id="IPR010165">
    <property type="entry name" value="CRISPR-Cmr3_IIIB"/>
</dbReference>
<accession>A0A517QHP3</accession>
<dbReference type="Gene3D" id="2.60.40.4350">
    <property type="match status" value="1"/>
</dbReference>
<organism evidence="1 2">
    <name type="scientific">Thalassoglobus polymorphus</name>
    <dbReference type="NCBI Taxonomy" id="2527994"/>
    <lineage>
        <taxon>Bacteria</taxon>
        <taxon>Pseudomonadati</taxon>
        <taxon>Planctomycetota</taxon>
        <taxon>Planctomycetia</taxon>
        <taxon>Planctomycetales</taxon>
        <taxon>Planctomycetaceae</taxon>
        <taxon>Thalassoglobus</taxon>
    </lineage>
</organism>
<dbReference type="Pfam" id="PF09700">
    <property type="entry name" value="Cas_Cmr3"/>
    <property type="match status" value="1"/>
</dbReference>
<evidence type="ECO:0000313" key="2">
    <source>
        <dbReference type="Proteomes" id="UP000315724"/>
    </source>
</evidence>
<gene>
    <name evidence="1" type="ORF">Mal48_03710</name>
</gene>
<evidence type="ECO:0000313" key="1">
    <source>
        <dbReference type="EMBL" id="QDT31140.1"/>
    </source>
</evidence>
<name>A0A517QHP3_9PLAN</name>
<dbReference type="KEGG" id="tpol:Mal48_03710"/>
<dbReference type="OrthoDB" id="274232at2"/>
<protein>
    <submittedName>
        <fullName evidence="1">CRISPR-associated protein (Cas_Cmr3)</fullName>
    </submittedName>
</protein>
<sequence>MNTRMISFSPVDAWFFRDGRPYHLGESGQTDVQSLFPPHAPTVIGTVRAALARGQGWDGRGAWNNDLHSTLGNGAHDIGALRFTGPFLTRKQQTLLPVPLHLLGGLRELSDAVRWTPTTFLAPSETALECDLGNVRFPVPLNHPKEGQLKEPAEMWVTVDGYSRILRGESPEQDSLFHSDQLWKTESRVGLARDHASRSAEEGKLYSPSFVRLHKEVQLAVWVDGIPDDWTIPDLNTFGGESRLAHCETEQSERPLPEVPADKIRESGRFTVSLLTPMLLPSTATGQQTHPQPGETLHSLSGAKIVSACVGKPIRIGGWNSVHREPEPLLAYLPAGSTWFCELTRPDALDSLLKMHGQTIGDKPDHGFGQIVIGAWPTSKGDTL</sequence>
<dbReference type="NCBIfam" id="TIGR01888">
    <property type="entry name" value="cas_cmr3"/>
    <property type="match status" value="1"/>
</dbReference>
<dbReference type="Proteomes" id="UP000315724">
    <property type="component" value="Chromosome"/>
</dbReference>
<dbReference type="EMBL" id="CP036267">
    <property type="protein sequence ID" value="QDT31140.1"/>
    <property type="molecule type" value="Genomic_DNA"/>
</dbReference>
<dbReference type="AlphaFoldDB" id="A0A517QHP3"/>
<keyword evidence="2" id="KW-1185">Reference proteome</keyword>